<evidence type="ECO:0000259" key="6">
    <source>
        <dbReference type="Pfam" id="PF13515"/>
    </source>
</evidence>
<evidence type="ECO:0000313" key="7">
    <source>
        <dbReference type="EMBL" id="SDC79411.1"/>
    </source>
</evidence>
<dbReference type="Proteomes" id="UP000198908">
    <property type="component" value="Unassembled WGS sequence"/>
</dbReference>
<organism evidence="7 8">
    <name type="scientific">Paraburkholderia lycopersici</name>
    <dbReference type="NCBI Taxonomy" id="416944"/>
    <lineage>
        <taxon>Bacteria</taxon>
        <taxon>Pseudomonadati</taxon>
        <taxon>Pseudomonadota</taxon>
        <taxon>Betaproteobacteria</taxon>
        <taxon>Burkholderiales</taxon>
        <taxon>Burkholderiaceae</taxon>
        <taxon>Paraburkholderia</taxon>
    </lineage>
</organism>
<evidence type="ECO:0000256" key="2">
    <source>
        <dbReference type="ARBA" id="ARBA00022692"/>
    </source>
</evidence>
<keyword evidence="2 5" id="KW-0812">Transmembrane</keyword>
<sequence>MKGMLRRIGAEVDSRGAWRGMLAFAPVAAVAGRFATDGLGAVIMCIGLFVSLERCSLAPSGVLLLGAVMFGTSMAACAAVASPVQFIACTTCLAAATTLLSARFAAIRTVCTLIFVVSVYLPLELSAQTSPAAALGAYMLISGLLGFAIAVPLALSIVDHSRRERVTSLVKHWARLRHTDDRLAPQSDVVLWVFAIIVGIGVATAVVETMHVRHGEWMIWSAASVFTGDFLSAGRKIRDRTTGALLGVPAGMLMSHYVVSSTWLSVCLSLGAALTIVSFRRYVVGFGLRCALITLDLSVTTHSLPSGLERGINVVSGCLLGGLSLFGAKLCARMFTSMRQYMNRDATESDGGKGS</sequence>
<dbReference type="AlphaFoldDB" id="A0A1G6PHD1"/>
<dbReference type="GO" id="GO:0016020">
    <property type="term" value="C:membrane"/>
    <property type="evidence" value="ECO:0007669"/>
    <property type="project" value="UniProtKB-SubCell"/>
</dbReference>
<feature type="domain" description="Integral membrane bound transporter" evidence="6">
    <location>
        <begin position="203"/>
        <end position="321"/>
    </location>
</feature>
<feature type="transmembrane region" description="Helical" evidence="5">
    <location>
        <begin position="62"/>
        <end position="93"/>
    </location>
</feature>
<feature type="transmembrane region" description="Helical" evidence="5">
    <location>
        <begin position="105"/>
        <end position="123"/>
    </location>
</feature>
<evidence type="ECO:0000256" key="1">
    <source>
        <dbReference type="ARBA" id="ARBA00004141"/>
    </source>
</evidence>
<dbReference type="Pfam" id="PF13515">
    <property type="entry name" value="FUSC_2"/>
    <property type="match status" value="1"/>
</dbReference>
<keyword evidence="8" id="KW-1185">Reference proteome</keyword>
<feature type="transmembrane region" description="Helical" evidence="5">
    <location>
        <begin position="189"/>
        <end position="207"/>
    </location>
</feature>
<comment type="subcellular location">
    <subcellularLocation>
        <location evidence="1">Membrane</location>
        <topology evidence="1">Multi-pass membrane protein</topology>
    </subcellularLocation>
</comment>
<feature type="transmembrane region" description="Helical" evidence="5">
    <location>
        <begin position="311"/>
        <end position="332"/>
    </location>
</feature>
<accession>A0A1G6PHD1</accession>
<reference evidence="8" key="1">
    <citation type="submission" date="2016-09" db="EMBL/GenBank/DDBJ databases">
        <authorList>
            <person name="Varghese N."/>
            <person name="Submissions S."/>
        </authorList>
    </citation>
    <scope>NUCLEOTIDE SEQUENCE [LARGE SCALE GENOMIC DNA]</scope>
    <source>
        <strain evidence="8">TNe-862</strain>
    </source>
</reference>
<evidence type="ECO:0000256" key="5">
    <source>
        <dbReference type="SAM" id="Phobius"/>
    </source>
</evidence>
<evidence type="ECO:0000256" key="4">
    <source>
        <dbReference type="ARBA" id="ARBA00023136"/>
    </source>
</evidence>
<keyword evidence="3 5" id="KW-1133">Transmembrane helix</keyword>
<proteinExistence type="predicted"/>
<dbReference type="STRING" id="416944.SAMN05421548_110145"/>
<dbReference type="InterPro" id="IPR049453">
    <property type="entry name" value="Memb_transporter_dom"/>
</dbReference>
<name>A0A1G6PHD1_9BURK</name>
<evidence type="ECO:0000256" key="3">
    <source>
        <dbReference type="ARBA" id="ARBA00022989"/>
    </source>
</evidence>
<feature type="transmembrane region" description="Helical" evidence="5">
    <location>
        <begin position="21"/>
        <end position="50"/>
    </location>
</feature>
<evidence type="ECO:0000313" key="8">
    <source>
        <dbReference type="Proteomes" id="UP000198908"/>
    </source>
</evidence>
<keyword evidence="4 5" id="KW-0472">Membrane</keyword>
<dbReference type="EMBL" id="FMYQ01000010">
    <property type="protein sequence ID" value="SDC79411.1"/>
    <property type="molecule type" value="Genomic_DNA"/>
</dbReference>
<gene>
    <name evidence="7" type="ORF">SAMN05421548_110145</name>
</gene>
<protein>
    <submittedName>
        <fullName evidence="7">Fusaric acid resistance protein-like</fullName>
    </submittedName>
</protein>
<feature type="transmembrane region" description="Helical" evidence="5">
    <location>
        <begin position="257"/>
        <end position="279"/>
    </location>
</feature>
<feature type="transmembrane region" description="Helical" evidence="5">
    <location>
        <begin position="135"/>
        <end position="158"/>
    </location>
</feature>